<dbReference type="AlphaFoldDB" id="A0A6A8ACC3"/>
<dbReference type="RefSeq" id="WP_153356649.1">
    <property type="nucleotide sequence ID" value="NZ_WIXI01000047.1"/>
</dbReference>
<evidence type="ECO:0000313" key="2">
    <source>
        <dbReference type="EMBL" id="MQY48394.1"/>
    </source>
</evidence>
<comment type="caution">
    <text evidence="2">The sequence shown here is derived from an EMBL/GenBank/DDBJ whole genome shotgun (WGS) entry which is preliminary data.</text>
</comment>
<gene>
    <name evidence="2" type="ORF">GAO09_20385</name>
</gene>
<feature type="region of interest" description="Disordered" evidence="1">
    <location>
        <begin position="22"/>
        <end position="41"/>
    </location>
</feature>
<protein>
    <submittedName>
        <fullName evidence="2">RTX toxin</fullName>
    </submittedName>
</protein>
<evidence type="ECO:0000256" key="1">
    <source>
        <dbReference type="SAM" id="MobiDB-lite"/>
    </source>
</evidence>
<dbReference type="InterPro" id="IPR011049">
    <property type="entry name" value="Serralysin-like_metalloprot_C"/>
</dbReference>
<dbReference type="Proteomes" id="UP000435138">
    <property type="component" value="Unassembled WGS sequence"/>
</dbReference>
<dbReference type="Gene3D" id="2.160.20.160">
    <property type="match status" value="1"/>
</dbReference>
<reference evidence="2 3" key="1">
    <citation type="submission" date="2019-11" db="EMBL/GenBank/DDBJ databases">
        <title>Genome analysis of Rhizobacterium cereale a novel genus and species isolated from maize roots in North Spain.</title>
        <authorList>
            <person name="Menendez E."/>
            <person name="Flores-Felix J.D."/>
            <person name="Ramirez-Bahena M.-H."/>
            <person name="Igual J.M."/>
            <person name="Garcia-Fraile P."/>
            <person name="Peix A."/>
            <person name="Velazquez E."/>
        </authorList>
    </citation>
    <scope>NUCLEOTIDE SEQUENCE [LARGE SCALE GENOMIC DNA]</scope>
    <source>
        <strain evidence="2 3">RZME27</strain>
    </source>
</reference>
<name>A0A6A8ACC3_9HYPH</name>
<dbReference type="EMBL" id="WIXI01000047">
    <property type="protein sequence ID" value="MQY48394.1"/>
    <property type="molecule type" value="Genomic_DNA"/>
</dbReference>
<sequence>MVSINAFYRSANAAQYASQLFSNNRPSPAPTTLSNDRSSGTYVPRVSATEKAISRIIEILTLGNAESDDQASVSGNFGYITSARGTKNDDTLTFAGRSVSNVEAAAGNDSIIIKSETTSAIDGGDGDDQIKLAARFLNDITGGMGDDTIEISATTVLSVDGGGGNDTLKISADTVLGLTGGDGDDNIHVDGKRLSASGGTGNDTVTFNIRRGGSAEYLFARGDGTDTIASNGALTIVLTGYTPTELSVMTSNNRMVVTFDGSEDKLTLEFADRALEAAKPNFGFFTENGALTLWIK</sequence>
<dbReference type="PRINTS" id="PR00313">
    <property type="entry name" value="CABNDNGRPT"/>
</dbReference>
<proteinExistence type="predicted"/>
<accession>A0A6A8ACC3</accession>
<evidence type="ECO:0000313" key="3">
    <source>
        <dbReference type="Proteomes" id="UP000435138"/>
    </source>
</evidence>
<dbReference type="SUPFAM" id="SSF51120">
    <property type="entry name" value="beta-Roll"/>
    <property type="match status" value="1"/>
</dbReference>
<keyword evidence="3" id="KW-1185">Reference proteome</keyword>
<organism evidence="2 3">
    <name type="scientific">Endobacterium cereale</name>
    <dbReference type="NCBI Taxonomy" id="2663029"/>
    <lineage>
        <taxon>Bacteria</taxon>
        <taxon>Pseudomonadati</taxon>
        <taxon>Pseudomonadota</taxon>
        <taxon>Alphaproteobacteria</taxon>
        <taxon>Hyphomicrobiales</taxon>
        <taxon>Rhizobiaceae</taxon>
        <taxon>Endobacterium</taxon>
    </lineage>
</organism>